<sequence length="58" mass="6181">MIYFLVFSALMSVIGLAAAAAAQEIGLAIFGYGLFGFGVLFALFLVKRHFDAADAARH</sequence>
<name>A0A6M1LPK7_9PROT</name>
<protein>
    <submittedName>
        <fullName evidence="2">Uncharacterized protein</fullName>
    </submittedName>
</protein>
<evidence type="ECO:0000313" key="3">
    <source>
        <dbReference type="Proteomes" id="UP000475385"/>
    </source>
</evidence>
<organism evidence="2 3">
    <name type="scientific">Falsiroseomonas algicola</name>
    <dbReference type="NCBI Taxonomy" id="2716930"/>
    <lineage>
        <taxon>Bacteria</taxon>
        <taxon>Pseudomonadati</taxon>
        <taxon>Pseudomonadota</taxon>
        <taxon>Alphaproteobacteria</taxon>
        <taxon>Acetobacterales</taxon>
        <taxon>Roseomonadaceae</taxon>
        <taxon>Falsiroseomonas</taxon>
    </lineage>
</organism>
<dbReference type="Proteomes" id="UP000475385">
    <property type="component" value="Unassembled WGS sequence"/>
</dbReference>
<gene>
    <name evidence="2" type="ORF">G3576_19940</name>
</gene>
<reference evidence="2 3" key="1">
    <citation type="submission" date="2020-02" db="EMBL/GenBank/DDBJ databases">
        <authorList>
            <person name="Kim H.M."/>
            <person name="Jeon C.O."/>
        </authorList>
    </citation>
    <scope>NUCLEOTIDE SEQUENCE [LARGE SCALE GENOMIC DNA]</scope>
    <source>
        <strain evidence="2 3">PeD5</strain>
    </source>
</reference>
<dbReference type="EMBL" id="JAAIKB010000008">
    <property type="protein sequence ID" value="NGM22300.1"/>
    <property type="molecule type" value="Genomic_DNA"/>
</dbReference>
<dbReference type="AlphaFoldDB" id="A0A6M1LPK7"/>
<keyword evidence="1" id="KW-0472">Membrane</keyword>
<keyword evidence="1" id="KW-1133">Transmembrane helix</keyword>
<reference evidence="2 3" key="2">
    <citation type="submission" date="2020-03" db="EMBL/GenBank/DDBJ databases">
        <title>Roseomonas stagni sp. nov., isolated from pond water in Japan.</title>
        <authorList>
            <person name="Furuhata K."/>
            <person name="Miyamoto H."/>
            <person name="Goto K."/>
        </authorList>
    </citation>
    <scope>NUCLEOTIDE SEQUENCE [LARGE SCALE GENOMIC DNA]</scope>
    <source>
        <strain evidence="2 3">PeD5</strain>
    </source>
</reference>
<dbReference type="RefSeq" id="WP_164696194.1">
    <property type="nucleotide sequence ID" value="NZ_JAAIKB010000008.1"/>
</dbReference>
<evidence type="ECO:0000256" key="1">
    <source>
        <dbReference type="SAM" id="Phobius"/>
    </source>
</evidence>
<comment type="caution">
    <text evidence="2">The sequence shown here is derived from an EMBL/GenBank/DDBJ whole genome shotgun (WGS) entry which is preliminary data.</text>
</comment>
<feature type="transmembrane region" description="Helical" evidence="1">
    <location>
        <begin position="29"/>
        <end position="46"/>
    </location>
</feature>
<proteinExistence type="predicted"/>
<keyword evidence="3" id="KW-1185">Reference proteome</keyword>
<accession>A0A6M1LPK7</accession>
<evidence type="ECO:0000313" key="2">
    <source>
        <dbReference type="EMBL" id="NGM22300.1"/>
    </source>
</evidence>
<keyword evidence="1" id="KW-0812">Transmembrane</keyword>